<evidence type="ECO:0000313" key="3">
    <source>
        <dbReference type="Proteomes" id="UP001597318"/>
    </source>
</evidence>
<dbReference type="Proteomes" id="UP001597318">
    <property type="component" value="Unassembled WGS sequence"/>
</dbReference>
<comment type="caution">
    <text evidence="2">The sequence shown here is derived from an EMBL/GenBank/DDBJ whole genome shotgun (WGS) entry which is preliminary data.</text>
</comment>
<evidence type="ECO:0000313" key="2">
    <source>
        <dbReference type="EMBL" id="MFD2213027.1"/>
    </source>
</evidence>
<dbReference type="Gene3D" id="1.20.120.570">
    <property type="entry name" value="YkyA-like"/>
    <property type="match status" value="1"/>
</dbReference>
<sequence>MLKKMNYVLFIILLCLLSGCFGPAPEEKIYTILEEAVTLEDSFKEQQQPLLELEKKEADLYNKIMDLGMKEFEQVVSLSKQALTSVEERESKIQMEYDSIMSSKDKFNEINEEIEKIKDETLLQSAQELKSTMEGRYKSYEKLYENYKKSISLDKELYSMLQKEDLEMEQLETQIDKINKSYQSVMEQNNEFNKLTEQYNDLKIKFYEEANLNVEKSE</sequence>
<organism evidence="2 3">
    <name type="scientific">Metabacillus endolithicus</name>
    <dbReference type="NCBI Taxonomy" id="1535204"/>
    <lineage>
        <taxon>Bacteria</taxon>
        <taxon>Bacillati</taxon>
        <taxon>Bacillota</taxon>
        <taxon>Bacilli</taxon>
        <taxon>Bacillales</taxon>
        <taxon>Bacillaceae</taxon>
        <taxon>Metabacillus</taxon>
    </lineage>
</organism>
<dbReference type="Pfam" id="PF10368">
    <property type="entry name" value="YkyA"/>
    <property type="match status" value="1"/>
</dbReference>
<dbReference type="EMBL" id="JBHUIK010000001">
    <property type="protein sequence ID" value="MFD2213027.1"/>
    <property type="molecule type" value="Genomic_DNA"/>
</dbReference>
<accession>A0ABW5BTF3</accession>
<dbReference type="InterPro" id="IPR036785">
    <property type="entry name" value="YkyA-like_sf"/>
</dbReference>
<keyword evidence="1" id="KW-0175">Coiled coil</keyword>
<dbReference type="RefSeq" id="WP_247341480.1">
    <property type="nucleotide sequence ID" value="NZ_CP095550.1"/>
</dbReference>
<dbReference type="SUPFAM" id="SSF140423">
    <property type="entry name" value="MW0975(SA0943)-like"/>
    <property type="match status" value="1"/>
</dbReference>
<proteinExistence type="predicted"/>
<reference evidence="3" key="1">
    <citation type="journal article" date="2019" name="Int. J. Syst. Evol. Microbiol.">
        <title>The Global Catalogue of Microorganisms (GCM) 10K type strain sequencing project: providing services to taxonomists for standard genome sequencing and annotation.</title>
        <authorList>
            <consortium name="The Broad Institute Genomics Platform"/>
            <consortium name="The Broad Institute Genome Sequencing Center for Infectious Disease"/>
            <person name="Wu L."/>
            <person name="Ma J."/>
        </authorList>
    </citation>
    <scope>NUCLEOTIDE SEQUENCE [LARGE SCALE GENOMIC DNA]</scope>
    <source>
        <strain evidence="3">CGMCC 1.15474</strain>
    </source>
</reference>
<dbReference type="PROSITE" id="PS51257">
    <property type="entry name" value="PROKAR_LIPOPROTEIN"/>
    <property type="match status" value="1"/>
</dbReference>
<dbReference type="InterPro" id="IPR019454">
    <property type="entry name" value="Lipoprot_YkyA-like"/>
</dbReference>
<gene>
    <name evidence="2" type="ORF">ACFSKK_04770</name>
</gene>
<protein>
    <submittedName>
        <fullName evidence="2">YkyA family protein</fullName>
    </submittedName>
</protein>
<keyword evidence="3" id="KW-1185">Reference proteome</keyword>
<feature type="coiled-coil region" evidence="1">
    <location>
        <begin position="100"/>
        <end position="205"/>
    </location>
</feature>
<name>A0ABW5BTF3_9BACI</name>
<evidence type="ECO:0000256" key="1">
    <source>
        <dbReference type="SAM" id="Coils"/>
    </source>
</evidence>